<evidence type="ECO:0000313" key="1">
    <source>
        <dbReference type="EMBL" id="TQM94943.1"/>
    </source>
</evidence>
<dbReference type="EMBL" id="VFPT01000001">
    <property type="protein sequence ID" value="TQM94943.1"/>
    <property type="molecule type" value="Genomic_DNA"/>
</dbReference>
<comment type="caution">
    <text evidence="1">The sequence shown here is derived from an EMBL/GenBank/DDBJ whole genome shotgun (WGS) entry which is preliminary data.</text>
</comment>
<evidence type="ECO:0000313" key="2">
    <source>
        <dbReference type="Proteomes" id="UP000320582"/>
    </source>
</evidence>
<accession>A0A543KIQ3</accession>
<dbReference type="RefSeq" id="WP_142084059.1">
    <property type="nucleotide sequence ID" value="NZ_VFPT01000001.1"/>
</dbReference>
<keyword evidence="2" id="KW-1185">Reference proteome</keyword>
<name>A0A543KIQ3_9RHOB</name>
<dbReference type="OrthoDB" id="7220345at2"/>
<dbReference type="AlphaFoldDB" id="A0A543KIQ3"/>
<dbReference type="Proteomes" id="UP000320582">
    <property type="component" value="Unassembled WGS sequence"/>
</dbReference>
<sequence>MIKAVRIPLDWGAALRRADAARYCGHSPGHFDKLVRSGIYPPGRNADGVAVWLRWELDSALADLPTIGGQVWNEGNSCDEAFGC</sequence>
<protein>
    <recommendedName>
        <fullName evidence="3">AlpA family transcriptional regulator</fullName>
    </recommendedName>
</protein>
<reference evidence="1 2" key="1">
    <citation type="submission" date="2019-06" db="EMBL/GenBank/DDBJ databases">
        <title>Genomic Encyclopedia of Archaeal and Bacterial Type Strains, Phase II (KMG-II): from individual species to whole genera.</title>
        <authorList>
            <person name="Goeker M."/>
        </authorList>
    </citation>
    <scope>NUCLEOTIDE SEQUENCE [LARGE SCALE GENOMIC DNA]</scope>
    <source>
        <strain evidence="1 2">DSM 18423</strain>
    </source>
</reference>
<proteinExistence type="predicted"/>
<gene>
    <name evidence="1" type="ORF">BD293_3635</name>
</gene>
<organism evidence="1 2">
    <name type="scientific">Roseinatronobacter monicus</name>
    <dbReference type="NCBI Taxonomy" id="393481"/>
    <lineage>
        <taxon>Bacteria</taxon>
        <taxon>Pseudomonadati</taxon>
        <taxon>Pseudomonadota</taxon>
        <taxon>Alphaproteobacteria</taxon>
        <taxon>Rhodobacterales</taxon>
        <taxon>Paracoccaceae</taxon>
        <taxon>Roseinatronobacter</taxon>
    </lineage>
</organism>
<evidence type="ECO:0008006" key="3">
    <source>
        <dbReference type="Google" id="ProtNLM"/>
    </source>
</evidence>